<proteinExistence type="predicted"/>
<feature type="region of interest" description="Disordered" evidence="1">
    <location>
        <begin position="42"/>
        <end position="127"/>
    </location>
</feature>
<accession>A0A7J7VZ70</accession>
<dbReference type="PANTHER" id="PTHR16243">
    <property type="entry name" value="BTG3-ASSOCIATED NUCLEAR PROTEIN BANP"/>
    <property type="match status" value="1"/>
</dbReference>
<dbReference type="GO" id="GO:0042177">
    <property type="term" value="P:negative regulation of protein catabolic process"/>
    <property type="evidence" value="ECO:0007669"/>
    <property type="project" value="TreeGrafter"/>
</dbReference>
<dbReference type="Proteomes" id="UP000527355">
    <property type="component" value="Unassembled WGS sequence"/>
</dbReference>
<reference evidence="2 3" key="1">
    <citation type="journal article" date="2020" name="Nature">
        <title>Six reference-quality genomes reveal evolution of bat adaptations.</title>
        <authorList>
            <person name="Jebb D."/>
            <person name="Huang Z."/>
            <person name="Pippel M."/>
            <person name="Hughes G.M."/>
            <person name="Lavrichenko K."/>
            <person name="Devanna P."/>
            <person name="Winkler S."/>
            <person name="Jermiin L.S."/>
            <person name="Skirmuntt E.C."/>
            <person name="Katzourakis A."/>
            <person name="Burkitt-Gray L."/>
            <person name="Ray D.A."/>
            <person name="Sullivan K.A.M."/>
            <person name="Roscito J.G."/>
            <person name="Kirilenko B.M."/>
            <person name="Davalos L.M."/>
            <person name="Corthals A.P."/>
            <person name="Power M.L."/>
            <person name="Jones G."/>
            <person name="Ransome R.D."/>
            <person name="Dechmann D.K.N."/>
            <person name="Locatelli A.G."/>
            <person name="Puechmaille S.J."/>
            <person name="Fedrigo O."/>
            <person name="Jarvis E.D."/>
            <person name="Hiller M."/>
            <person name="Vernes S.C."/>
            <person name="Myers E.W."/>
            <person name="Teeling E.C."/>
        </authorList>
    </citation>
    <scope>NUCLEOTIDE SEQUENCE [LARGE SCALE GENOMIC DNA]</scope>
    <source>
        <strain evidence="2">MMyoMyo1</strain>
        <tissue evidence="2">Flight muscle</tissue>
    </source>
</reference>
<gene>
    <name evidence="2" type="ORF">mMyoMyo1_012282</name>
</gene>
<dbReference type="InterPro" id="IPR042343">
    <property type="entry name" value="BANP"/>
</dbReference>
<protein>
    <submittedName>
        <fullName evidence="2">Uncharacterized protein</fullName>
    </submittedName>
</protein>
<dbReference type="AlphaFoldDB" id="A0A7J7VZ70"/>
<evidence type="ECO:0000313" key="3">
    <source>
        <dbReference type="Proteomes" id="UP000527355"/>
    </source>
</evidence>
<dbReference type="PANTHER" id="PTHR16243:SF2">
    <property type="entry name" value="PROTEIN BANP"/>
    <property type="match status" value="1"/>
</dbReference>
<evidence type="ECO:0000313" key="2">
    <source>
        <dbReference type="EMBL" id="KAF6330291.1"/>
    </source>
</evidence>
<dbReference type="GO" id="GO:0034504">
    <property type="term" value="P:protein localization to nucleus"/>
    <property type="evidence" value="ECO:0007669"/>
    <property type="project" value="TreeGrafter"/>
</dbReference>
<dbReference type="EMBL" id="JABWUV010000009">
    <property type="protein sequence ID" value="KAF6330291.1"/>
    <property type="molecule type" value="Genomic_DNA"/>
</dbReference>
<dbReference type="VEuPathDB" id="HostDB:LOC118674202"/>
<evidence type="ECO:0000256" key="1">
    <source>
        <dbReference type="SAM" id="MobiDB-lite"/>
    </source>
</evidence>
<organism evidence="2 3">
    <name type="scientific">Myotis myotis</name>
    <name type="common">Greater mouse-eared bat</name>
    <name type="synonym">Vespertilio myotis</name>
    <dbReference type="NCBI Taxonomy" id="51298"/>
    <lineage>
        <taxon>Eukaryota</taxon>
        <taxon>Metazoa</taxon>
        <taxon>Chordata</taxon>
        <taxon>Craniata</taxon>
        <taxon>Vertebrata</taxon>
        <taxon>Euteleostomi</taxon>
        <taxon>Mammalia</taxon>
        <taxon>Eutheria</taxon>
        <taxon>Laurasiatheria</taxon>
        <taxon>Chiroptera</taxon>
        <taxon>Yangochiroptera</taxon>
        <taxon>Vespertilionidae</taxon>
        <taxon>Myotis</taxon>
    </lineage>
</organism>
<keyword evidence="3" id="KW-1185">Reference proteome</keyword>
<name>A0A7J7VZ70_MYOMY</name>
<comment type="caution">
    <text evidence="2">The sequence shown here is derived from an EMBL/GenBank/DDBJ whole genome shotgun (WGS) entry which is preliminary data.</text>
</comment>
<sequence length="174" mass="18209">MPDSLAAETARPEPGGQELLSENAVLLLQCIREPVSTLPPAGPALCLGQRPAGPDPPDWRGWTGPSNPTGSPPHRSCASREAGADHAGQRGQSTDTPRGTGWAGASGGPAASRGLRTPHCHRHGWSPLQGSDIQVQYVQLAPVTDHTAAAQTAETLQPNLQPEMQHEHGAIQIQ</sequence>